<evidence type="ECO:0000313" key="2">
    <source>
        <dbReference type="Proteomes" id="UP000253551"/>
    </source>
</evidence>
<dbReference type="EMBL" id="PJQM01004342">
    <property type="protein sequence ID" value="RCH84797.1"/>
    <property type="molecule type" value="Genomic_DNA"/>
</dbReference>
<proteinExistence type="predicted"/>
<accession>A0A367J4D7</accession>
<dbReference type="Proteomes" id="UP000253551">
    <property type="component" value="Unassembled WGS sequence"/>
</dbReference>
<keyword evidence="2" id="KW-1185">Reference proteome</keyword>
<protein>
    <submittedName>
        <fullName evidence="1">Uncharacterized protein</fullName>
    </submittedName>
</protein>
<sequence length="74" mass="8479">MSNELKIDTHPAKGSPFRETIVVLVTFILVFKSLEYNLRIPQASIVGVLDCRLSQHSTELQFQKPKTCFREELS</sequence>
<gene>
    <name evidence="1" type="ORF">CU098_007418</name>
</gene>
<name>A0A367J4D7_RHIST</name>
<reference evidence="1 2" key="1">
    <citation type="journal article" date="2018" name="G3 (Bethesda)">
        <title>Phylogenetic and Phylogenomic Definition of Rhizopus Species.</title>
        <authorList>
            <person name="Gryganskyi A.P."/>
            <person name="Golan J."/>
            <person name="Dolatabadi S."/>
            <person name="Mondo S."/>
            <person name="Robb S."/>
            <person name="Idnurm A."/>
            <person name="Muszewska A."/>
            <person name="Steczkiewicz K."/>
            <person name="Masonjones S."/>
            <person name="Liao H.L."/>
            <person name="Gajdeczka M.T."/>
            <person name="Anike F."/>
            <person name="Vuek A."/>
            <person name="Anishchenko I.M."/>
            <person name="Voigt K."/>
            <person name="de Hoog G.S."/>
            <person name="Smith M.E."/>
            <person name="Heitman J."/>
            <person name="Vilgalys R."/>
            <person name="Stajich J.E."/>
        </authorList>
    </citation>
    <scope>NUCLEOTIDE SEQUENCE [LARGE SCALE GENOMIC DNA]</scope>
    <source>
        <strain evidence="1 2">LSU 92-RS-03</strain>
    </source>
</reference>
<dbReference type="AlphaFoldDB" id="A0A367J4D7"/>
<evidence type="ECO:0000313" key="1">
    <source>
        <dbReference type="EMBL" id="RCH84797.1"/>
    </source>
</evidence>
<comment type="caution">
    <text evidence="1">The sequence shown here is derived from an EMBL/GenBank/DDBJ whole genome shotgun (WGS) entry which is preliminary data.</text>
</comment>
<organism evidence="1 2">
    <name type="scientific">Rhizopus stolonifer</name>
    <name type="common">Rhizopus nigricans</name>
    <dbReference type="NCBI Taxonomy" id="4846"/>
    <lineage>
        <taxon>Eukaryota</taxon>
        <taxon>Fungi</taxon>
        <taxon>Fungi incertae sedis</taxon>
        <taxon>Mucoromycota</taxon>
        <taxon>Mucoromycotina</taxon>
        <taxon>Mucoromycetes</taxon>
        <taxon>Mucorales</taxon>
        <taxon>Mucorineae</taxon>
        <taxon>Rhizopodaceae</taxon>
        <taxon>Rhizopus</taxon>
    </lineage>
</organism>